<dbReference type="Proteomes" id="UP000325614">
    <property type="component" value="Chromosome"/>
</dbReference>
<feature type="transmembrane region" description="Helical" evidence="3">
    <location>
        <begin position="36"/>
        <end position="57"/>
    </location>
</feature>
<dbReference type="AlphaFoldDB" id="A0A5P9JV42"/>
<protein>
    <recommendedName>
        <fullName evidence="1">diguanylate cyclase</fullName>
        <ecNumber evidence="1">2.7.7.65</ecNumber>
    </recommendedName>
</protein>
<dbReference type="PANTHER" id="PTHR45138">
    <property type="entry name" value="REGULATORY COMPONENTS OF SENSORY TRANSDUCTION SYSTEM"/>
    <property type="match status" value="1"/>
</dbReference>
<dbReference type="Pfam" id="PF00990">
    <property type="entry name" value="GGDEF"/>
    <property type="match status" value="1"/>
</dbReference>
<feature type="transmembrane region" description="Helical" evidence="3">
    <location>
        <begin position="189"/>
        <end position="207"/>
    </location>
</feature>
<feature type="transmembrane region" description="Helical" evidence="3">
    <location>
        <begin position="117"/>
        <end position="137"/>
    </location>
</feature>
<dbReference type="EMBL" id="CP045423">
    <property type="protein sequence ID" value="QFU15648.1"/>
    <property type="molecule type" value="Genomic_DNA"/>
</dbReference>
<dbReference type="RefSeq" id="WP_152585293.1">
    <property type="nucleotide sequence ID" value="NZ_CP045423.1"/>
</dbReference>
<evidence type="ECO:0000256" key="2">
    <source>
        <dbReference type="ARBA" id="ARBA00034247"/>
    </source>
</evidence>
<reference evidence="5 6" key="1">
    <citation type="submission" date="2019-10" db="EMBL/GenBank/DDBJ databases">
        <title>Isolation, Identification of Microvirga thermotolerans HR1, a novel thermophilic bacterium and Comparative Genomics of the genus Microvirga.</title>
        <authorList>
            <person name="Li J."/>
            <person name="Zhang W."/>
            <person name="Lin M."/>
            <person name="Wang J."/>
        </authorList>
    </citation>
    <scope>NUCLEOTIDE SEQUENCE [LARGE SCALE GENOMIC DNA]</scope>
    <source>
        <strain evidence="5 6">HR1</strain>
    </source>
</reference>
<dbReference type="PANTHER" id="PTHR45138:SF9">
    <property type="entry name" value="DIGUANYLATE CYCLASE DGCM-RELATED"/>
    <property type="match status" value="1"/>
</dbReference>
<feature type="transmembrane region" description="Helical" evidence="3">
    <location>
        <begin position="63"/>
        <end position="80"/>
    </location>
</feature>
<dbReference type="KEGG" id="mico:GDR74_05145"/>
<dbReference type="GO" id="GO:0052621">
    <property type="term" value="F:diguanylate cyclase activity"/>
    <property type="evidence" value="ECO:0007669"/>
    <property type="project" value="UniProtKB-EC"/>
</dbReference>
<evidence type="ECO:0000259" key="4">
    <source>
        <dbReference type="PROSITE" id="PS50887"/>
    </source>
</evidence>
<dbReference type="GO" id="GO:0005886">
    <property type="term" value="C:plasma membrane"/>
    <property type="evidence" value="ECO:0007669"/>
    <property type="project" value="TreeGrafter"/>
</dbReference>
<accession>A0A5P9JV42</accession>
<dbReference type="SMART" id="SM00267">
    <property type="entry name" value="GGDEF"/>
    <property type="match status" value="1"/>
</dbReference>
<feature type="transmembrane region" description="Helical" evidence="3">
    <location>
        <begin position="92"/>
        <end position="111"/>
    </location>
</feature>
<dbReference type="Gene3D" id="3.30.70.270">
    <property type="match status" value="1"/>
</dbReference>
<evidence type="ECO:0000256" key="1">
    <source>
        <dbReference type="ARBA" id="ARBA00012528"/>
    </source>
</evidence>
<dbReference type="InterPro" id="IPR050469">
    <property type="entry name" value="Diguanylate_Cyclase"/>
</dbReference>
<sequence length="379" mass="41284">MSLDPVTLGVAYLTLTGVLGLLLLFSWLLNRSVQALAWWGMAFCLVPFGMGLVSLGLTRTDTFILFTSNGLMAVVYGILYSGCRAFNGRSPTVPAILSGLAVWVLAFPVIYESFEARLIVASGISGAYAFLSGWELWRHARQKLVSRQVAIVLLGLMVAFHAFRSGLVLHRTDSEWVNALTMRWSANMGLFLLLFTPALAFVFLSMAKEQVEYGHKQAALSDPLTGIPNRRAVFRNAAELLRRLEGRPATCLLFDLDNFKRINDSHGHEVGDHILTLFGQVLAAHLPEGAFGRMGGEEFVAVLPLPRHRAEGLADEIRRAFAEAARTVLGHQVAATVSIGCATGTNATVEALIREADRALYQAKASGRNAVVMAQRAAE</sequence>
<feature type="transmembrane region" description="Helical" evidence="3">
    <location>
        <begin position="149"/>
        <end position="169"/>
    </location>
</feature>
<keyword evidence="6" id="KW-1185">Reference proteome</keyword>
<keyword evidence="3" id="KW-1133">Transmembrane helix</keyword>
<feature type="transmembrane region" description="Helical" evidence="3">
    <location>
        <begin position="6"/>
        <end position="29"/>
    </location>
</feature>
<dbReference type="CDD" id="cd01949">
    <property type="entry name" value="GGDEF"/>
    <property type="match status" value="1"/>
</dbReference>
<dbReference type="InterPro" id="IPR043128">
    <property type="entry name" value="Rev_trsase/Diguanyl_cyclase"/>
</dbReference>
<comment type="catalytic activity">
    <reaction evidence="2">
        <text>2 GTP = 3',3'-c-di-GMP + 2 diphosphate</text>
        <dbReference type="Rhea" id="RHEA:24898"/>
        <dbReference type="ChEBI" id="CHEBI:33019"/>
        <dbReference type="ChEBI" id="CHEBI:37565"/>
        <dbReference type="ChEBI" id="CHEBI:58805"/>
        <dbReference type="EC" id="2.7.7.65"/>
    </reaction>
</comment>
<organism evidence="5 6">
    <name type="scientific">Microvirga thermotolerans</name>
    <dbReference type="NCBI Taxonomy" id="2651334"/>
    <lineage>
        <taxon>Bacteria</taxon>
        <taxon>Pseudomonadati</taxon>
        <taxon>Pseudomonadota</taxon>
        <taxon>Alphaproteobacteria</taxon>
        <taxon>Hyphomicrobiales</taxon>
        <taxon>Methylobacteriaceae</taxon>
        <taxon>Microvirga</taxon>
    </lineage>
</organism>
<dbReference type="PROSITE" id="PS50887">
    <property type="entry name" value="GGDEF"/>
    <property type="match status" value="1"/>
</dbReference>
<dbReference type="NCBIfam" id="TIGR00254">
    <property type="entry name" value="GGDEF"/>
    <property type="match status" value="1"/>
</dbReference>
<gene>
    <name evidence="5" type="ORF">GDR74_05145</name>
</gene>
<evidence type="ECO:0000256" key="3">
    <source>
        <dbReference type="SAM" id="Phobius"/>
    </source>
</evidence>
<feature type="domain" description="GGDEF" evidence="4">
    <location>
        <begin position="247"/>
        <end position="376"/>
    </location>
</feature>
<name>A0A5P9JV42_9HYPH</name>
<keyword evidence="3" id="KW-0472">Membrane</keyword>
<dbReference type="GO" id="GO:1902201">
    <property type="term" value="P:negative regulation of bacterial-type flagellum-dependent cell motility"/>
    <property type="evidence" value="ECO:0007669"/>
    <property type="project" value="TreeGrafter"/>
</dbReference>
<keyword evidence="3" id="KW-0812">Transmembrane</keyword>
<evidence type="ECO:0000313" key="6">
    <source>
        <dbReference type="Proteomes" id="UP000325614"/>
    </source>
</evidence>
<dbReference type="EC" id="2.7.7.65" evidence="1"/>
<evidence type="ECO:0000313" key="5">
    <source>
        <dbReference type="EMBL" id="QFU15648.1"/>
    </source>
</evidence>
<proteinExistence type="predicted"/>
<dbReference type="GO" id="GO:0043709">
    <property type="term" value="P:cell adhesion involved in single-species biofilm formation"/>
    <property type="evidence" value="ECO:0007669"/>
    <property type="project" value="TreeGrafter"/>
</dbReference>
<dbReference type="InterPro" id="IPR000160">
    <property type="entry name" value="GGDEF_dom"/>
</dbReference>
<dbReference type="InterPro" id="IPR029787">
    <property type="entry name" value="Nucleotide_cyclase"/>
</dbReference>
<dbReference type="SUPFAM" id="SSF55073">
    <property type="entry name" value="Nucleotide cyclase"/>
    <property type="match status" value="1"/>
</dbReference>